<dbReference type="AlphaFoldDB" id="A0A2I2F304"/>
<accession>A0A2I2F304</accession>
<keyword evidence="3" id="KW-1185">Reference proteome</keyword>
<evidence type="ECO:0000313" key="3">
    <source>
        <dbReference type="Proteomes" id="UP000234585"/>
    </source>
</evidence>
<evidence type="ECO:0000256" key="1">
    <source>
        <dbReference type="SAM" id="Phobius"/>
    </source>
</evidence>
<keyword evidence="1" id="KW-0472">Membrane</keyword>
<proteinExistence type="predicted"/>
<dbReference type="GeneID" id="36521071"/>
<protein>
    <submittedName>
        <fullName evidence="2">Uncharacterized protein</fullName>
    </submittedName>
</protein>
<gene>
    <name evidence="2" type="ORF">BDW47DRAFT_111245</name>
</gene>
<sequence length="94" mass="10324">MDHPQTVGGKEQMIRYGNLPPPLDLEWIHPSSCSPDPFLCYYFPITLPSPLSHFLLLFSCVSSPASILVSATLVLSWALLSTFLNLLSFSLGVS</sequence>
<organism evidence="2 3">
    <name type="scientific">Aspergillus candidus</name>
    <dbReference type="NCBI Taxonomy" id="41067"/>
    <lineage>
        <taxon>Eukaryota</taxon>
        <taxon>Fungi</taxon>
        <taxon>Dikarya</taxon>
        <taxon>Ascomycota</taxon>
        <taxon>Pezizomycotina</taxon>
        <taxon>Eurotiomycetes</taxon>
        <taxon>Eurotiomycetidae</taxon>
        <taxon>Eurotiales</taxon>
        <taxon>Aspergillaceae</taxon>
        <taxon>Aspergillus</taxon>
        <taxon>Aspergillus subgen. Circumdati</taxon>
    </lineage>
</organism>
<name>A0A2I2F304_ASPCN</name>
<keyword evidence="1" id="KW-0812">Transmembrane</keyword>
<feature type="transmembrane region" description="Helical" evidence="1">
    <location>
        <begin position="54"/>
        <end position="80"/>
    </location>
</feature>
<reference evidence="2 3" key="1">
    <citation type="submission" date="2017-12" db="EMBL/GenBank/DDBJ databases">
        <authorList>
            <consortium name="DOE Joint Genome Institute"/>
            <person name="Haridas S."/>
            <person name="Kjaerbolling I."/>
            <person name="Vesth T.C."/>
            <person name="Frisvad J.C."/>
            <person name="Nybo J.L."/>
            <person name="Theobald S."/>
            <person name="Kuo A."/>
            <person name="Bowyer P."/>
            <person name="Matsuda Y."/>
            <person name="Mondo S."/>
            <person name="Lyhne E.K."/>
            <person name="Kogle M.E."/>
            <person name="Clum A."/>
            <person name="Lipzen A."/>
            <person name="Salamov A."/>
            <person name="Ngan C.Y."/>
            <person name="Daum C."/>
            <person name="Chiniquy J."/>
            <person name="Barry K."/>
            <person name="LaButti K."/>
            <person name="Simmons B.A."/>
            <person name="Magnuson J.K."/>
            <person name="Mortensen U.H."/>
            <person name="Larsen T.O."/>
            <person name="Grigoriev I.V."/>
            <person name="Baker S.E."/>
            <person name="Andersen M.R."/>
            <person name="Nordberg H.P."/>
            <person name="Cantor M.N."/>
            <person name="Hua S.X."/>
        </authorList>
    </citation>
    <scope>NUCLEOTIDE SEQUENCE [LARGE SCALE GENOMIC DNA]</scope>
    <source>
        <strain evidence="2 3">CBS 102.13</strain>
    </source>
</reference>
<dbReference type="EMBL" id="KZ559169">
    <property type="protein sequence ID" value="PLB35010.1"/>
    <property type="molecule type" value="Genomic_DNA"/>
</dbReference>
<keyword evidence="1" id="KW-1133">Transmembrane helix</keyword>
<evidence type="ECO:0000313" key="2">
    <source>
        <dbReference type="EMBL" id="PLB35010.1"/>
    </source>
</evidence>
<dbReference type="RefSeq" id="XP_024669022.1">
    <property type="nucleotide sequence ID" value="XM_024813911.1"/>
</dbReference>
<dbReference type="Proteomes" id="UP000234585">
    <property type="component" value="Unassembled WGS sequence"/>
</dbReference>